<keyword evidence="5" id="KW-0460">Magnesium</keyword>
<keyword evidence="8" id="KW-1185">Reference proteome</keyword>
<dbReference type="Proteomes" id="UP000676194">
    <property type="component" value="Chromosome"/>
</dbReference>
<dbReference type="GO" id="GO:0016874">
    <property type="term" value="F:ligase activity"/>
    <property type="evidence" value="ECO:0007669"/>
    <property type="project" value="UniProtKB-KW"/>
</dbReference>
<dbReference type="EMBL" id="CP074694">
    <property type="protein sequence ID" value="QVL34932.1"/>
    <property type="molecule type" value="Genomic_DNA"/>
</dbReference>
<protein>
    <submittedName>
        <fullName evidence="7">Glutathionylspermidine synthase family protein</fullName>
    </submittedName>
</protein>
<dbReference type="AlphaFoldDB" id="A0A8E6BAK1"/>
<sequence>MHRIKIDPRPDWQKRVEKYGLHYHTLRGEPYWDESAAYQFTAFEVDTLEAATNELHEMCMNLVQEVIDERMFGLFLIPKEFEDYIIQSWEAEEPSIYGRFDLAYDGVHPPVMLEYNADTPTALVEASVAQWYWLKDIDERGDQFNSIHEKLLDAWRSVLEKDDSRIHFAAMSDAMEDYITVEYLRDTAIQAGFDTEYINVEAIAWNSLSNRFVDTKMRNIQRIFKLYPWEWLIREEFGKNILRNQTHWIEPAWKMILSNKAILPLLHERHPDCPYLVPASFQPLTGEYVRKPLQSREGANVTIFRGDTVQRSTEGVYGEGPFVYQQLIPIKPHDDRYPVIGSWVVNGVSCGIGIREDDSPITQNTSRFVPHQMV</sequence>
<dbReference type="Gene3D" id="3.30.1490.330">
    <property type="match status" value="1"/>
</dbReference>
<organism evidence="7 8">
    <name type="scientific">Telmatocola sphagniphila</name>
    <dbReference type="NCBI Taxonomy" id="1123043"/>
    <lineage>
        <taxon>Bacteria</taxon>
        <taxon>Pseudomonadati</taxon>
        <taxon>Planctomycetota</taxon>
        <taxon>Planctomycetia</taxon>
        <taxon>Gemmatales</taxon>
        <taxon>Gemmataceae</taxon>
    </lineage>
</organism>
<dbReference type="GO" id="GO:0046872">
    <property type="term" value="F:metal ion binding"/>
    <property type="evidence" value="ECO:0007669"/>
    <property type="project" value="UniProtKB-KW"/>
</dbReference>
<evidence type="ECO:0000256" key="2">
    <source>
        <dbReference type="ARBA" id="ARBA00022723"/>
    </source>
</evidence>
<evidence type="ECO:0000256" key="3">
    <source>
        <dbReference type="ARBA" id="ARBA00022741"/>
    </source>
</evidence>
<reference evidence="7" key="1">
    <citation type="submission" date="2021-05" db="EMBL/GenBank/DDBJ databases">
        <title>Complete genome sequence of the cellulolytic planctomycete Telmatocola sphagniphila SP2T and characterization of the first cellulase from planctomycetes.</title>
        <authorList>
            <person name="Rakitin A.L."/>
            <person name="Beletsky A.V."/>
            <person name="Naumoff D.G."/>
            <person name="Kulichevskaya I.S."/>
            <person name="Mardanov A.V."/>
            <person name="Ravin N.V."/>
            <person name="Dedysh S.N."/>
        </authorList>
    </citation>
    <scope>NUCLEOTIDE SEQUENCE</scope>
    <source>
        <strain evidence="7">SP2T</strain>
    </source>
</reference>
<keyword evidence="1" id="KW-0436">Ligase</keyword>
<dbReference type="InterPro" id="IPR005494">
    <property type="entry name" value="GSPS_pre-ATP-grasp-like_dom"/>
</dbReference>
<proteinExistence type="predicted"/>
<evidence type="ECO:0000256" key="1">
    <source>
        <dbReference type="ARBA" id="ARBA00022598"/>
    </source>
</evidence>
<dbReference type="Pfam" id="PF03738">
    <property type="entry name" value="GSP_synth"/>
    <property type="match status" value="1"/>
</dbReference>
<keyword evidence="3" id="KW-0547">Nucleotide-binding</keyword>
<keyword evidence="4" id="KW-0067">ATP-binding</keyword>
<accession>A0A8E6BAK1</accession>
<evidence type="ECO:0000259" key="6">
    <source>
        <dbReference type="Pfam" id="PF03738"/>
    </source>
</evidence>
<keyword evidence="2" id="KW-0479">Metal-binding</keyword>
<dbReference type="KEGG" id="tsph:KIH39_16275"/>
<evidence type="ECO:0000256" key="4">
    <source>
        <dbReference type="ARBA" id="ARBA00022840"/>
    </source>
</evidence>
<feature type="domain" description="Glutathionylspermidine synthase pre-ATP-grasp-like" evidence="6">
    <location>
        <begin position="12"/>
        <end position="372"/>
    </location>
</feature>
<dbReference type="InterPro" id="IPR016185">
    <property type="entry name" value="PreATP-grasp_dom_sf"/>
</dbReference>
<dbReference type="SUPFAM" id="SSF56059">
    <property type="entry name" value="Glutathione synthetase ATP-binding domain-like"/>
    <property type="match status" value="1"/>
</dbReference>
<evidence type="ECO:0000313" key="8">
    <source>
        <dbReference type="Proteomes" id="UP000676194"/>
    </source>
</evidence>
<evidence type="ECO:0000256" key="5">
    <source>
        <dbReference type="ARBA" id="ARBA00022842"/>
    </source>
</evidence>
<gene>
    <name evidence="7" type="ORF">KIH39_16275</name>
</gene>
<evidence type="ECO:0000313" key="7">
    <source>
        <dbReference type="EMBL" id="QVL34932.1"/>
    </source>
</evidence>
<name>A0A8E6BAK1_9BACT</name>
<dbReference type="SUPFAM" id="SSF52440">
    <property type="entry name" value="PreATP-grasp domain"/>
    <property type="match status" value="1"/>
</dbReference>
<dbReference type="GO" id="GO:0005524">
    <property type="term" value="F:ATP binding"/>
    <property type="evidence" value="ECO:0007669"/>
    <property type="project" value="UniProtKB-KW"/>
</dbReference>